<keyword evidence="4" id="KW-0443">Lipid metabolism</keyword>
<evidence type="ECO:0000256" key="3">
    <source>
        <dbReference type="ARBA" id="ARBA00022679"/>
    </source>
</evidence>
<evidence type="ECO:0000256" key="5">
    <source>
        <dbReference type="ARBA" id="ARBA00023315"/>
    </source>
</evidence>
<dbReference type="SUPFAM" id="SSF69593">
    <property type="entry name" value="Glycerol-3-phosphate (1)-acyltransferase"/>
    <property type="match status" value="1"/>
</dbReference>
<dbReference type="GO" id="GO:0016746">
    <property type="term" value="F:acyltransferase activity"/>
    <property type="evidence" value="ECO:0007669"/>
    <property type="project" value="UniProtKB-KW"/>
</dbReference>
<comment type="caution">
    <text evidence="8">The sequence shown here is derived from an EMBL/GenBank/DDBJ whole genome shotgun (WGS) entry which is preliminary data.</text>
</comment>
<feature type="transmembrane region" description="Helical" evidence="6">
    <location>
        <begin position="9"/>
        <end position="30"/>
    </location>
</feature>
<name>A0ABV8QLZ5_9BACT</name>
<organism evidence="8 9">
    <name type="scientific">Ferruginibacter yonginensis</name>
    <dbReference type="NCBI Taxonomy" id="1310416"/>
    <lineage>
        <taxon>Bacteria</taxon>
        <taxon>Pseudomonadati</taxon>
        <taxon>Bacteroidota</taxon>
        <taxon>Chitinophagia</taxon>
        <taxon>Chitinophagales</taxon>
        <taxon>Chitinophagaceae</taxon>
        <taxon>Ferruginibacter</taxon>
    </lineage>
</organism>
<feature type="domain" description="Phospholipid/glycerol acyltransferase" evidence="7">
    <location>
        <begin position="77"/>
        <end position="191"/>
    </location>
</feature>
<evidence type="ECO:0000256" key="6">
    <source>
        <dbReference type="SAM" id="Phobius"/>
    </source>
</evidence>
<evidence type="ECO:0000259" key="7">
    <source>
        <dbReference type="SMART" id="SM00563"/>
    </source>
</evidence>
<dbReference type="PANTHER" id="PTHR10434">
    <property type="entry name" value="1-ACYL-SN-GLYCEROL-3-PHOSPHATE ACYLTRANSFERASE"/>
    <property type="match status" value="1"/>
</dbReference>
<evidence type="ECO:0000313" key="8">
    <source>
        <dbReference type="EMBL" id="MFC4261345.1"/>
    </source>
</evidence>
<keyword evidence="6" id="KW-1133">Transmembrane helix</keyword>
<keyword evidence="3" id="KW-0808">Transferase</keyword>
<keyword evidence="6" id="KW-0812">Transmembrane</keyword>
<dbReference type="SMART" id="SM00563">
    <property type="entry name" value="PlsC"/>
    <property type="match status" value="1"/>
</dbReference>
<gene>
    <name evidence="8" type="ORF">ACFOWM_00515</name>
</gene>
<dbReference type="InterPro" id="IPR002123">
    <property type="entry name" value="Plipid/glycerol_acylTrfase"/>
</dbReference>
<dbReference type="PANTHER" id="PTHR10434:SF64">
    <property type="entry name" value="1-ACYL-SN-GLYCEROL-3-PHOSPHATE ACYLTRANSFERASE-RELATED"/>
    <property type="match status" value="1"/>
</dbReference>
<keyword evidence="2" id="KW-0444">Lipid biosynthesis</keyword>
<evidence type="ECO:0000256" key="1">
    <source>
        <dbReference type="ARBA" id="ARBA00005189"/>
    </source>
</evidence>
<dbReference type="Proteomes" id="UP001595907">
    <property type="component" value="Unassembled WGS sequence"/>
</dbReference>
<dbReference type="EMBL" id="JBHSCZ010000001">
    <property type="protein sequence ID" value="MFC4261345.1"/>
    <property type="molecule type" value="Genomic_DNA"/>
</dbReference>
<feature type="transmembrane region" description="Helical" evidence="6">
    <location>
        <begin position="50"/>
        <end position="67"/>
    </location>
</feature>
<accession>A0ABV8QLZ5</accession>
<keyword evidence="9" id="KW-1185">Reference proteome</keyword>
<sequence length="242" mass="28158">MKNIFARIWAAWALVTFVISFLIIFIPSMFSYLFKDYAKGQYYFIKVSKIWMRFWLAIIGCPVRVHGLHHFKKGENYIVVYNHNALLDVPLSAPFVPGPNKTIAKASFAKVPIFSWFYKRGGIMVDRKTEGSRVKSFEAMKQTLKKGIHMCIYPEGTRNRTNQPLKPFYDGAFKLAIDTQKEIIPCVMIGTNKAMPINKTFYLLPHKLEMYYLEPVSPVNIDTKSLNNKVYDIMKNKWLQHN</sequence>
<reference evidence="9" key="1">
    <citation type="journal article" date="2019" name="Int. J. Syst. Evol. Microbiol.">
        <title>The Global Catalogue of Microorganisms (GCM) 10K type strain sequencing project: providing services to taxonomists for standard genome sequencing and annotation.</title>
        <authorList>
            <consortium name="The Broad Institute Genomics Platform"/>
            <consortium name="The Broad Institute Genome Sequencing Center for Infectious Disease"/>
            <person name="Wu L."/>
            <person name="Ma J."/>
        </authorList>
    </citation>
    <scope>NUCLEOTIDE SEQUENCE [LARGE SCALE GENOMIC DNA]</scope>
    <source>
        <strain evidence="9">CECT 8289</strain>
    </source>
</reference>
<evidence type="ECO:0000313" key="9">
    <source>
        <dbReference type="Proteomes" id="UP001595907"/>
    </source>
</evidence>
<dbReference type="RefSeq" id="WP_379705516.1">
    <property type="nucleotide sequence ID" value="NZ_JBHSCZ010000001.1"/>
</dbReference>
<keyword evidence="5 8" id="KW-0012">Acyltransferase</keyword>
<comment type="pathway">
    <text evidence="1">Lipid metabolism.</text>
</comment>
<evidence type="ECO:0000256" key="4">
    <source>
        <dbReference type="ARBA" id="ARBA00023098"/>
    </source>
</evidence>
<dbReference type="Pfam" id="PF01553">
    <property type="entry name" value="Acyltransferase"/>
    <property type="match status" value="1"/>
</dbReference>
<evidence type="ECO:0000256" key="2">
    <source>
        <dbReference type="ARBA" id="ARBA00022516"/>
    </source>
</evidence>
<dbReference type="CDD" id="cd07989">
    <property type="entry name" value="LPLAT_AGPAT-like"/>
    <property type="match status" value="1"/>
</dbReference>
<proteinExistence type="predicted"/>
<keyword evidence="6" id="KW-0472">Membrane</keyword>
<protein>
    <submittedName>
        <fullName evidence="8">Lysophospholipid acyltransferase family protein</fullName>
    </submittedName>
</protein>